<reference evidence="1 2" key="1">
    <citation type="submission" date="2016-11" db="EMBL/GenBank/DDBJ databases">
        <authorList>
            <person name="Jaros S."/>
            <person name="Januszkiewicz K."/>
            <person name="Wedrychowicz H."/>
        </authorList>
    </citation>
    <scope>NUCLEOTIDE SEQUENCE [LARGE SCALE GENOMIC DNA]</scope>
    <source>
        <strain evidence="1 2">GAS242</strain>
    </source>
</reference>
<organism evidence="1 2">
    <name type="scientific">Bradyrhizobium erythrophlei</name>
    <dbReference type="NCBI Taxonomy" id="1437360"/>
    <lineage>
        <taxon>Bacteria</taxon>
        <taxon>Pseudomonadati</taxon>
        <taxon>Pseudomonadota</taxon>
        <taxon>Alphaproteobacteria</taxon>
        <taxon>Hyphomicrobiales</taxon>
        <taxon>Nitrobacteraceae</taxon>
        <taxon>Bradyrhizobium</taxon>
    </lineage>
</organism>
<accession>A0A1M5GM41</accession>
<protein>
    <submittedName>
        <fullName evidence="1">Uncharacterized protein</fullName>
    </submittedName>
</protein>
<dbReference type="AlphaFoldDB" id="A0A1M5GM41"/>
<gene>
    <name evidence="1" type="ORF">SAMN05444169_0241</name>
</gene>
<sequence length="97" mass="10724">MLTAIEFDDKLQLMAGEVRKVRTDGRLAPKVMWLEWRLSQMLPKLLFSFGRVATQSSSAWHAGVGRTLWCLCHPPPTPDPSPPLAALAGGGEQIRAR</sequence>
<proteinExistence type="predicted"/>
<dbReference type="EMBL" id="LT670818">
    <property type="protein sequence ID" value="SHG04756.1"/>
    <property type="molecule type" value="Genomic_DNA"/>
</dbReference>
<dbReference type="Proteomes" id="UP000190675">
    <property type="component" value="Chromosome I"/>
</dbReference>
<evidence type="ECO:0000313" key="1">
    <source>
        <dbReference type="EMBL" id="SHG04756.1"/>
    </source>
</evidence>
<name>A0A1M5GM41_9BRAD</name>
<evidence type="ECO:0000313" key="2">
    <source>
        <dbReference type="Proteomes" id="UP000190675"/>
    </source>
</evidence>